<dbReference type="EMBL" id="JACHXF010000001">
    <property type="protein sequence ID" value="MBB3092492.1"/>
    <property type="molecule type" value="Genomic_DNA"/>
</dbReference>
<evidence type="ECO:0000313" key="1">
    <source>
        <dbReference type="EMBL" id="MBB3092492.1"/>
    </source>
</evidence>
<gene>
    <name evidence="1" type="ORF">FHR83_000126</name>
</gene>
<dbReference type="AlphaFoldDB" id="A0A7W5AA30"/>
<sequence>MRLRRSIVVVASLTVLVAGGLIALRETPAPAPAPAPRAVPRPGEARVEVGPLHQRTGALLTLSDAASRVRVRFADLPGLLYRISAAPDSGVAPRVARRGGRVAVTLENTGRDGLDEVRIVLNRDVRWDIRLPGGAGEQHLNLRDGRVERVYLGSAGLTELWLPEPVGTVPVVLAGGSGTAMLSAGGGAPFRVRFDEGAGSVRTPWTANDGTPAGTVLREPGFRRSRDRYAIRAAGGLGTLVVRRDRIPTVRRAETPSSRRTGNGFR</sequence>
<accession>A0A7W5AA30</accession>
<name>A0A7W5AA30_9ACTN</name>
<protein>
    <submittedName>
        <fullName evidence="1">Uncharacterized protein</fullName>
    </submittedName>
</protein>
<organism evidence="1 2">
    <name type="scientific">Actinoplanes campanulatus</name>
    <dbReference type="NCBI Taxonomy" id="113559"/>
    <lineage>
        <taxon>Bacteria</taxon>
        <taxon>Bacillati</taxon>
        <taxon>Actinomycetota</taxon>
        <taxon>Actinomycetes</taxon>
        <taxon>Micromonosporales</taxon>
        <taxon>Micromonosporaceae</taxon>
        <taxon>Actinoplanes</taxon>
    </lineage>
</organism>
<comment type="caution">
    <text evidence="1">The sequence shown here is derived from an EMBL/GenBank/DDBJ whole genome shotgun (WGS) entry which is preliminary data.</text>
</comment>
<dbReference type="Proteomes" id="UP000590749">
    <property type="component" value="Unassembled WGS sequence"/>
</dbReference>
<reference evidence="1 2" key="1">
    <citation type="submission" date="2020-08" db="EMBL/GenBank/DDBJ databases">
        <title>Genomic Encyclopedia of Type Strains, Phase III (KMG-III): the genomes of soil and plant-associated and newly described type strains.</title>
        <authorList>
            <person name="Whitman W."/>
        </authorList>
    </citation>
    <scope>NUCLEOTIDE SEQUENCE [LARGE SCALE GENOMIC DNA]</scope>
    <source>
        <strain evidence="1 2">CECT 3287</strain>
    </source>
</reference>
<evidence type="ECO:0000313" key="2">
    <source>
        <dbReference type="Proteomes" id="UP000590749"/>
    </source>
</evidence>
<proteinExistence type="predicted"/>
<keyword evidence="2" id="KW-1185">Reference proteome</keyword>
<dbReference type="RefSeq" id="WP_183215420.1">
    <property type="nucleotide sequence ID" value="NZ_BMPW01000001.1"/>
</dbReference>